<keyword evidence="4 6" id="KW-0472">Membrane</keyword>
<feature type="compositionally biased region" description="Basic and acidic residues" evidence="5">
    <location>
        <begin position="264"/>
        <end position="276"/>
    </location>
</feature>
<feature type="region of interest" description="Disordered" evidence="5">
    <location>
        <begin position="215"/>
        <end position="276"/>
    </location>
</feature>
<evidence type="ECO:0000256" key="2">
    <source>
        <dbReference type="ARBA" id="ARBA00022692"/>
    </source>
</evidence>
<sequence length="276" mass="29288">MRLQTAMAALGLASSTMAKISFINPPQFGARISPSQYDVWMEGQTIDIQWTAPEPNRLLSVVLYQMNATLAANYNGQFPGDDPPFEFITHDQVNQTFFRWIVGTTRDLGFSNQFAIAVWVSGTIVTDSATNIFNITSRVAAPSPNQPSGKTSSSLSPSPSPSASGSPPPDPAPPSSSGLSAGASAGIGIGAALGLMALAAAVWFLVRRRRQQAIPGHVDGSPQTGGTESPMAPEKLGHFQNPATIQAMKSRELGLPQATAEMPPESRYRHELPTGR</sequence>
<comment type="caution">
    <text evidence="7">The sequence shown here is derived from an EMBL/GenBank/DDBJ whole genome shotgun (WGS) entry which is preliminary data.</text>
</comment>
<accession>A0AA40FC58</accession>
<evidence type="ECO:0000256" key="6">
    <source>
        <dbReference type="SAM" id="Phobius"/>
    </source>
</evidence>
<keyword evidence="8" id="KW-1185">Reference proteome</keyword>
<dbReference type="AlphaFoldDB" id="A0AA40FC58"/>
<dbReference type="Proteomes" id="UP001172155">
    <property type="component" value="Unassembled WGS sequence"/>
</dbReference>
<evidence type="ECO:0000256" key="3">
    <source>
        <dbReference type="ARBA" id="ARBA00022989"/>
    </source>
</evidence>
<evidence type="ECO:0000313" key="7">
    <source>
        <dbReference type="EMBL" id="KAK0755078.1"/>
    </source>
</evidence>
<name>A0AA40FC58_9PEZI</name>
<dbReference type="PANTHER" id="PTHR15549:SF26">
    <property type="entry name" value="AXIAL BUDDING PATTERN PROTEIN 2-RELATED"/>
    <property type="match status" value="1"/>
</dbReference>
<proteinExistence type="predicted"/>
<evidence type="ECO:0000256" key="4">
    <source>
        <dbReference type="ARBA" id="ARBA00023136"/>
    </source>
</evidence>
<dbReference type="GO" id="GO:0071944">
    <property type="term" value="C:cell periphery"/>
    <property type="evidence" value="ECO:0007669"/>
    <property type="project" value="UniProtKB-ARBA"/>
</dbReference>
<feature type="compositionally biased region" description="Low complexity" evidence="5">
    <location>
        <begin position="152"/>
        <end position="165"/>
    </location>
</feature>
<dbReference type="EMBL" id="JAUKUD010000001">
    <property type="protein sequence ID" value="KAK0755078.1"/>
    <property type="molecule type" value="Genomic_DNA"/>
</dbReference>
<dbReference type="GO" id="GO:0016020">
    <property type="term" value="C:membrane"/>
    <property type="evidence" value="ECO:0007669"/>
    <property type="project" value="UniProtKB-SubCell"/>
</dbReference>
<evidence type="ECO:0000256" key="5">
    <source>
        <dbReference type="SAM" id="MobiDB-lite"/>
    </source>
</evidence>
<feature type="transmembrane region" description="Helical" evidence="6">
    <location>
        <begin position="185"/>
        <end position="206"/>
    </location>
</feature>
<evidence type="ECO:0008006" key="9">
    <source>
        <dbReference type="Google" id="ProtNLM"/>
    </source>
</evidence>
<comment type="subcellular location">
    <subcellularLocation>
        <location evidence="1">Membrane</location>
        <topology evidence="1">Single-pass membrane protein</topology>
    </subcellularLocation>
</comment>
<keyword evidence="2 6" id="KW-0812">Transmembrane</keyword>
<dbReference type="PANTHER" id="PTHR15549">
    <property type="entry name" value="PAIRED IMMUNOGLOBULIN-LIKE TYPE 2 RECEPTOR"/>
    <property type="match status" value="1"/>
</dbReference>
<keyword evidence="3 6" id="KW-1133">Transmembrane helix</keyword>
<evidence type="ECO:0000256" key="1">
    <source>
        <dbReference type="ARBA" id="ARBA00004167"/>
    </source>
</evidence>
<dbReference type="InterPro" id="IPR051694">
    <property type="entry name" value="Immunoregulatory_rcpt-like"/>
</dbReference>
<feature type="region of interest" description="Disordered" evidence="5">
    <location>
        <begin position="139"/>
        <end position="180"/>
    </location>
</feature>
<evidence type="ECO:0000313" key="8">
    <source>
        <dbReference type="Proteomes" id="UP001172155"/>
    </source>
</evidence>
<organism evidence="7 8">
    <name type="scientific">Schizothecium vesticola</name>
    <dbReference type="NCBI Taxonomy" id="314040"/>
    <lineage>
        <taxon>Eukaryota</taxon>
        <taxon>Fungi</taxon>
        <taxon>Dikarya</taxon>
        <taxon>Ascomycota</taxon>
        <taxon>Pezizomycotina</taxon>
        <taxon>Sordariomycetes</taxon>
        <taxon>Sordariomycetidae</taxon>
        <taxon>Sordariales</taxon>
        <taxon>Schizotheciaceae</taxon>
        <taxon>Schizothecium</taxon>
    </lineage>
</organism>
<protein>
    <recommendedName>
        <fullName evidence="9">Mid2 domain-containing protein</fullName>
    </recommendedName>
</protein>
<reference evidence="7" key="1">
    <citation type="submission" date="2023-06" db="EMBL/GenBank/DDBJ databases">
        <title>Genome-scale phylogeny and comparative genomics of the fungal order Sordariales.</title>
        <authorList>
            <consortium name="Lawrence Berkeley National Laboratory"/>
            <person name="Hensen N."/>
            <person name="Bonometti L."/>
            <person name="Westerberg I."/>
            <person name="Brannstrom I.O."/>
            <person name="Guillou S."/>
            <person name="Cros-Aarteil S."/>
            <person name="Calhoun S."/>
            <person name="Haridas S."/>
            <person name="Kuo A."/>
            <person name="Mondo S."/>
            <person name="Pangilinan J."/>
            <person name="Riley R."/>
            <person name="LaButti K."/>
            <person name="Andreopoulos B."/>
            <person name="Lipzen A."/>
            <person name="Chen C."/>
            <person name="Yanf M."/>
            <person name="Daum C."/>
            <person name="Ng V."/>
            <person name="Clum A."/>
            <person name="Steindorff A."/>
            <person name="Ohm R."/>
            <person name="Martin F."/>
            <person name="Silar P."/>
            <person name="Natvig D."/>
            <person name="Lalanne C."/>
            <person name="Gautier V."/>
            <person name="Ament-velasquez S.L."/>
            <person name="Kruys A."/>
            <person name="Hutchinson M.I."/>
            <person name="Powell A.J."/>
            <person name="Barry K."/>
            <person name="Miller A.N."/>
            <person name="Grigoriev I.V."/>
            <person name="Debuchy R."/>
            <person name="Gladieux P."/>
            <person name="Thoren M.H."/>
            <person name="Johannesson H."/>
        </authorList>
    </citation>
    <scope>NUCLEOTIDE SEQUENCE</scope>
    <source>
        <strain evidence="7">SMH3187-1</strain>
    </source>
</reference>
<gene>
    <name evidence="7" type="ORF">B0T18DRAFT_400652</name>
</gene>